<dbReference type="PANTHER" id="PTHR33755">
    <property type="entry name" value="TOXIN PARE1-RELATED"/>
    <property type="match status" value="1"/>
</dbReference>
<protein>
    <recommendedName>
        <fullName evidence="3">Toxin</fullName>
    </recommendedName>
</protein>
<dbReference type="InterPro" id="IPR035093">
    <property type="entry name" value="RelE/ParE_toxin_dom_sf"/>
</dbReference>
<evidence type="ECO:0000256" key="2">
    <source>
        <dbReference type="ARBA" id="ARBA00022649"/>
    </source>
</evidence>
<keyword evidence="2" id="KW-1277">Toxin-antitoxin system</keyword>
<comment type="similarity">
    <text evidence="1 3">Belongs to the RelE toxin family.</text>
</comment>
<evidence type="ECO:0000256" key="1">
    <source>
        <dbReference type="ARBA" id="ARBA00006226"/>
    </source>
</evidence>
<dbReference type="InterPro" id="IPR007712">
    <property type="entry name" value="RelE/ParE_toxin"/>
</dbReference>
<dbReference type="PIRSF" id="PIRSF029218">
    <property type="entry name" value="ParE"/>
    <property type="match status" value="1"/>
</dbReference>
<dbReference type="Proteomes" id="UP000612855">
    <property type="component" value="Unassembled WGS sequence"/>
</dbReference>
<dbReference type="RefSeq" id="WP_188479786.1">
    <property type="nucleotide sequence ID" value="NZ_BMFJ01000004.1"/>
</dbReference>
<evidence type="ECO:0000313" key="5">
    <source>
        <dbReference type="Proteomes" id="UP000612855"/>
    </source>
</evidence>
<gene>
    <name evidence="4" type="ORF">GCM10011360_43050</name>
</gene>
<organism evidence="4 5">
    <name type="scientific">Primorskyibacter flagellatus</name>
    <dbReference type="NCBI Taxonomy" id="1387277"/>
    <lineage>
        <taxon>Bacteria</taxon>
        <taxon>Pseudomonadati</taxon>
        <taxon>Pseudomonadota</taxon>
        <taxon>Alphaproteobacteria</taxon>
        <taxon>Rhodobacterales</taxon>
        <taxon>Roseobacteraceae</taxon>
        <taxon>Primorskyibacter</taxon>
    </lineage>
</organism>
<name>A0A917AGP2_9RHOB</name>
<dbReference type="Pfam" id="PF05016">
    <property type="entry name" value="ParE_toxin"/>
    <property type="match status" value="1"/>
</dbReference>
<dbReference type="AlphaFoldDB" id="A0A917AGP2"/>
<reference evidence="5" key="1">
    <citation type="journal article" date="2019" name="Int. J. Syst. Evol. Microbiol.">
        <title>The Global Catalogue of Microorganisms (GCM) 10K type strain sequencing project: providing services to taxonomists for standard genome sequencing and annotation.</title>
        <authorList>
            <consortium name="The Broad Institute Genomics Platform"/>
            <consortium name="The Broad Institute Genome Sequencing Center for Infectious Disease"/>
            <person name="Wu L."/>
            <person name="Ma J."/>
        </authorList>
    </citation>
    <scope>NUCLEOTIDE SEQUENCE [LARGE SCALE GENOMIC DNA]</scope>
    <source>
        <strain evidence="5">CGMCC 1.12664</strain>
    </source>
</reference>
<dbReference type="PANTHER" id="PTHR33755:SF9">
    <property type="entry name" value="TOXIN PARE1"/>
    <property type="match status" value="1"/>
</dbReference>
<evidence type="ECO:0000313" key="4">
    <source>
        <dbReference type="EMBL" id="GGE51478.1"/>
    </source>
</evidence>
<dbReference type="EMBL" id="BMFJ01000004">
    <property type="protein sequence ID" value="GGE51478.1"/>
    <property type="molecule type" value="Genomic_DNA"/>
</dbReference>
<keyword evidence="5" id="KW-1185">Reference proteome</keyword>
<dbReference type="InterPro" id="IPR028344">
    <property type="entry name" value="ParE1/4"/>
</dbReference>
<dbReference type="Gene3D" id="3.30.2310.20">
    <property type="entry name" value="RelE-like"/>
    <property type="match status" value="1"/>
</dbReference>
<sequence length="94" mass="10792">MRYLLTPAAERDLEEIWLYSARIWSPERAESYAGDIIDAFENLASGARGGLPVEAFPRYRKYLVGRHVIFFRAGEAGLVVVRVLHQSMDPERHM</sequence>
<dbReference type="InterPro" id="IPR051803">
    <property type="entry name" value="TA_system_RelE-like_toxin"/>
</dbReference>
<comment type="caution">
    <text evidence="4">The sequence shown here is derived from an EMBL/GenBank/DDBJ whole genome shotgun (WGS) entry which is preliminary data.</text>
</comment>
<proteinExistence type="inferred from homology"/>
<evidence type="ECO:0000256" key="3">
    <source>
        <dbReference type="PIRNR" id="PIRNR029218"/>
    </source>
</evidence>
<accession>A0A917AGP2</accession>